<protein>
    <submittedName>
        <fullName evidence="2">Uncharacterized protein</fullName>
    </submittedName>
</protein>
<name>V4AAL4_LOTGI</name>
<feature type="transmembrane region" description="Helical" evidence="1">
    <location>
        <begin position="153"/>
        <end position="172"/>
    </location>
</feature>
<dbReference type="CTD" id="20239117"/>
<keyword evidence="1" id="KW-1133">Transmembrane helix</keyword>
<dbReference type="KEGG" id="lgi:LOTGIDRAFT_162776"/>
<dbReference type="Proteomes" id="UP000030746">
    <property type="component" value="Unassembled WGS sequence"/>
</dbReference>
<reference evidence="2 3" key="1">
    <citation type="journal article" date="2013" name="Nature">
        <title>Insights into bilaterian evolution from three spiralian genomes.</title>
        <authorList>
            <person name="Simakov O."/>
            <person name="Marletaz F."/>
            <person name="Cho S.J."/>
            <person name="Edsinger-Gonzales E."/>
            <person name="Havlak P."/>
            <person name="Hellsten U."/>
            <person name="Kuo D.H."/>
            <person name="Larsson T."/>
            <person name="Lv J."/>
            <person name="Arendt D."/>
            <person name="Savage R."/>
            <person name="Osoegawa K."/>
            <person name="de Jong P."/>
            <person name="Grimwood J."/>
            <person name="Chapman J.A."/>
            <person name="Shapiro H."/>
            <person name="Aerts A."/>
            <person name="Otillar R.P."/>
            <person name="Terry A.Y."/>
            <person name="Boore J.L."/>
            <person name="Grigoriev I.V."/>
            <person name="Lindberg D.R."/>
            <person name="Seaver E.C."/>
            <person name="Weisblat D.A."/>
            <person name="Putnam N.H."/>
            <person name="Rokhsar D.S."/>
        </authorList>
    </citation>
    <scope>NUCLEOTIDE SEQUENCE [LARGE SCALE GENOMIC DNA]</scope>
</reference>
<evidence type="ECO:0000256" key="1">
    <source>
        <dbReference type="SAM" id="Phobius"/>
    </source>
</evidence>
<accession>V4AAL4</accession>
<dbReference type="HOGENOM" id="CLU_1086990_0_0_1"/>
<sequence length="220" mass="24383">MTGSDDVCVDSARRRICKCYNPLKSTHFIECCGDNIIRLEWTGATILYEQINDTSCTPSHRKSSCLVKGENNFRLNYEDKLKIYNSCSGKKRCNVSVKPSTNIKIQIPVTCEAASGSKINVSCHGYQKDTTETLNTLNSTENSKIVDEDEDKIFAFAFLGAICFVLIAIVCIRSGNGWTETNTKKELLNAGSNKGDSAQITNPNLTYKQVPVMDTNEVII</sequence>
<proteinExistence type="predicted"/>
<evidence type="ECO:0000313" key="3">
    <source>
        <dbReference type="Proteomes" id="UP000030746"/>
    </source>
</evidence>
<dbReference type="AlphaFoldDB" id="V4AAL4"/>
<dbReference type="GeneID" id="20239117"/>
<keyword evidence="1" id="KW-0812">Transmembrane</keyword>
<organism evidence="2 3">
    <name type="scientific">Lottia gigantea</name>
    <name type="common">Giant owl limpet</name>
    <dbReference type="NCBI Taxonomy" id="225164"/>
    <lineage>
        <taxon>Eukaryota</taxon>
        <taxon>Metazoa</taxon>
        <taxon>Spiralia</taxon>
        <taxon>Lophotrochozoa</taxon>
        <taxon>Mollusca</taxon>
        <taxon>Gastropoda</taxon>
        <taxon>Patellogastropoda</taxon>
        <taxon>Lottioidea</taxon>
        <taxon>Lottiidae</taxon>
        <taxon>Lottia</taxon>
    </lineage>
</organism>
<gene>
    <name evidence="2" type="ORF">LOTGIDRAFT_162776</name>
</gene>
<keyword evidence="3" id="KW-1185">Reference proteome</keyword>
<keyword evidence="1" id="KW-0472">Membrane</keyword>
<dbReference type="EMBL" id="KB202124">
    <property type="protein sequence ID" value="ESO92125.1"/>
    <property type="molecule type" value="Genomic_DNA"/>
</dbReference>
<evidence type="ECO:0000313" key="2">
    <source>
        <dbReference type="EMBL" id="ESO92125.1"/>
    </source>
</evidence>
<dbReference type="RefSeq" id="XP_009057052.1">
    <property type="nucleotide sequence ID" value="XM_009058804.1"/>
</dbReference>